<evidence type="ECO:0000259" key="4">
    <source>
        <dbReference type="PROSITE" id="PS51252"/>
    </source>
</evidence>
<proteinExistence type="predicted"/>
<dbReference type="InterPro" id="IPR052624">
    <property type="entry name" value="CRIM1"/>
</dbReference>
<organism evidence="5 6">
    <name type="scientific">Agrilus planipennis</name>
    <name type="common">Emerald ash borer</name>
    <name type="synonym">Agrilus marcopoli</name>
    <dbReference type="NCBI Taxonomy" id="224129"/>
    <lineage>
        <taxon>Eukaryota</taxon>
        <taxon>Metazoa</taxon>
        <taxon>Ecdysozoa</taxon>
        <taxon>Arthropoda</taxon>
        <taxon>Hexapoda</taxon>
        <taxon>Insecta</taxon>
        <taxon>Pterygota</taxon>
        <taxon>Neoptera</taxon>
        <taxon>Endopterygota</taxon>
        <taxon>Coleoptera</taxon>
        <taxon>Polyphaga</taxon>
        <taxon>Elateriformia</taxon>
        <taxon>Buprestoidea</taxon>
        <taxon>Buprestidae</taxon>
        <taxon>Agrilinae</taxon>
        <taxon>Agrilus</taxon>
    </lineage>
</organism>
<dbReference type="AlphaFoldDB" id="A0A1W4WC57"/>
<protein>
    <submittedName>
        <fullName evidence="6">Cysteine-rich motor neuron 1 protein-like</fullName>
    </submittedName>
</protein>
<dbReference type="InParanoid" id="A0A1W4WC57"/>
<keyword evidence="2" id="KW-0472">Membrane</keyword>
<reference evidence="6" key="1">
    <citation type="submission" date="2025-08" db="UniProtKB">
        <authorList>
            <consortium name="RefSeq"/>
        </authorList>
    </citation>
    <scope>IDENTIFICATION</scope>
    <source>
        <tissue evidence="6">Entire body</tissue>
    </source>
</reference>
<dbReference type="OrthoDB" id="5976811at2759"/>
<evidence type="ECO:0000256" key="2">
    <source>
        <dbReference type="SAM" id="Phobius"/>
    </source>
</evidence>
<evidence type="ECO:0000256" key="3">
    <source>
        <dbReference type="SAM" id="SignalP"/>
    </source>
</evidence>
<evidence type="ECO:0000313" key="6">
    <source>
        <dbReference type="RefSeq" id="XP_018321561.1"/>
    </source>
</evidence>
<dbReference type="STRING" id="224129.A0A1W4WC57"/>
<keyword evidence="2" id="KW-1133">Transmembrane helix</keyword>
<keyword evidence="3" id="KW-0732">Signal</keyword>
<keyword evidence="5" id="KW-1185">Reference proteome</keyword>
<dbReference type="InterPro" id="IPR001007">
    <property type="entry name" value="VWF_dom"/>
</dbReference>
<dbReference type="PANTHER" id="PTHR46439">
    <property type="entry name" value="CYSTEINE-RICH MOTOR NEURON 1 PROTEIN"/>
    <property type="match status" value="1"/>
</dbReference>
<dbReference type="PANTHER" id="PTHR46439:SF1">
    <property type="entry name" value="CYSTEINE-RICH MOTOR NEURON 1 PROTEIN"/>
    <property type="match status" value="1"/>
</dbReference>
<feature type="transmembrane region" description="Helical" evidence="2">
    <location>
        <begin position="587"/>
        <end position="609"/>
    </location>
</feature>
<dbReference type="RefSeq" id="XP_018321561.1">
    <property type="nucleotide sequence ID" value="XM_018466059.2"/>
</dbReference>
<evidence type="ECO:0000256" key="1">
    <source>
        <dbReference type="SAM" id="MobiDB-lite"/>
    </source>
</evidence>
<gene>
    <name evidence="6" type="primary">LOC108734478</name>
</gene>
<evidence type="ECO:0000313" key="5">
    <source>
        <dbReference type="Proteomes" id="UP000192223"/>
    </source>
</evidence>
<dbReference type="KEGG" id="apln:108734478"/>
<dbReference type="GO" id="GO:0005886">
    <property type="term" value="C:plasma membrane"/>
    <property type="evidence" value="ECO:0007669"/>
    <property type="project" value="TreeGrafter"/>
</dbReference>
<dbReference type="SUPFAM" id="SSF57603">
    <property type="entry name" value="FnI-like domain"/>
    <property type="match status" value="3"/>
</dbReference>
<feature type="chain" id="PRO_5010717309" evidence="3">
    <location>
        <begin position="20"/>
        <end position="654"/>
    </location>
</feature>
<dbReference type="Pfam" id="PF00093">
    <property type="entry name" value="VWC"/>
    <property type="match status" value="1"/>
</dbReference>
<feature type="domain" description="Antistasin-like" evidence="4">
    <location>
        <begin position="464"/>
        <end position="490"/>
    </location>
</feature>
<dbReference type="GO" id="GO:0004867">
    <property type="term" value="F:serine-type endopeptidase inhibitor activity"/>
    <property type="evidence" value="ECO:0007669"/>
    <property type="project" value="InterPro"/>
</dbReference>
<dbReference type="Gene3D" id="2.10.22.10">
    <property type="entry name" value="Antistasin, domain 1"/>
    <property type="match status" value="1"/>
</dbReference>
<accession>A0A1W4WC57</accession>
<dbReference type="Proteomes" id="UP000192223">
    <property type="component" value="Unplaced"/>
</dbReference>
<dbReference type="InterPro" id="IPR004094">
    <property type="entry name" value="Antistasin-like"/>
</dbReference>
<feature type="compositionally biased region" description="Polar residues" evidence="1">
    <location>
        <begin position="555"/>
        <end position="571"/>
    </location>
</feature>
<dbReference type="PROSITE" id="PS51252">
    <property type="entry name" value="ANTISTASIN"/>
    <property type="match status" value="1"/>
</dbReference>
<feature type="signal peptide" evidence="3">
    <location>
        <begin position="1"/>
        <end position="19"/>
    </location>
</feature>
<sequence length="654" mass="72583">MSCYRFIYFSILLLQLTFGFHFWTTAVTAESLPPPLLVIDDTTKTKDVSQMEPCPPDSITFGDKCECFHELCEKPLCNYTLTQLTDSTDVPGRCCPIYSCIGCPNDTTINDQCPCAEGAVISSYGKCECVDPTKTLIDGKCTCDPEKCQLPHLCDKNSVEVKENDNEGCCTVTKCIPCPEDSHPTSYEDQAVEDKCVCLPCPSKTCSQNETAIVFRRGNNFPGTCCDLYTCEPVGEITGCKSNGTTYKEGDTWSPVKGETCHCQNGISICSSTENDEKHEYCISDGKMVSHGTSWLEDDECTNCTCFNGETKCISYFCDVLEGKIDNPSKETHASCVTDDITHAHMDSWTSVDGCSHCVCFMGEIKCTQQPCKEESGSKSCLMEGRSYDHEETWSKGLCTRCTCTNGEISCTKNESYCNNMCVSKDNVTYPEKSLWKEDDCTSCTCIFGNAKCTNICVTTAPDCPPVEPCKKKCEYGYKMNRKGCEICKCRAPINGSSFKEDYPILVSVFKKYNLSESDAINILKGAIEKGSNSYTTNVNKEDEKEIGENDGIPKTTTNSNSFLENPSSSDVPAEENVNEDREKLSMFFVGFSGGVLLALVFAISMCVFRIHKQRTKQKFSPCDYKPVDLIEMDKNKNISNIYTQKNFELKNVA</sequence>
<keyword evidence="2" id="KW-0812">Transmembrane</keyword>
<feature type="region of interest" description="Disordered" evidence="1">
    <location>
        <begin position="544"/>
        <end position="575"/>
    </location>
</feature>
<name>A0A1W4WC57_AGRPL</name>
<dbReference type="Gene3D" id="2.10.70.10">
    <property type="entry name" value="Complement Module, domain 1"/>
    <property type="match status" value="4"/>
</dbReference>
<dbReference type="SMART" id="SM00215">
    <property type="entry name" value="VWC_out"/>
    <property type="match status" value="2"/>
</dbReference>
<dbReference type="Pfam" id="PF02822">
    <property type="entry name" value="Antistasin"/>
    <property type="match status" value="1"/>
</dbReference>
<dbReference type="GeneID" id="108734478"/>